<dbReference type="EMBL" id="VZTF01002956">
    <property type="protein sequence ID" value="NXB03430.1"/>
    <property type="molecule type" value="Genomic_DNA"/>
</dbReference>
<name>A0A7K8AMW7_9CORV</name>
<evidence type="ECO:0000256" key="9">
    <source>
        <dbReference type="ARBA" id="ARBA00023306"/>
    </source>
</evidence>
<evidence type="ECO:0000256" key="6">
    <source>
        <dbReference type="ARBA" id="ARBA00022776"/>
    </source>
</evidence>
<evidence type="ECO:0000256" key="10">
    <source>
        <dbReference type="SAM" id="Coils"/>
    </source>
</evidence>
<dbReference type="AlphaFoldDB" id="A0A7K8AMW7"/>
<evidence type="ECO:0000313" key="14">
    <source>
        <dbReference type="Proteomes" id="UP000517678"/>
    </source>
</evidence>
<dbReference type="GO" id="GO:0005815">
    <property type="term" value="C:microtubule organizing center"/>
    <property type="evidence" value="ECO:0007669"/>
    <property type="project" value="TreeGrafter"/>
</dbReference>
<dbReference type="Proteomes" id="UP000517678">
    <property type="component" value="Unassembled WGS sequence"/>
</dbReference>
<organism evidence="13 14">
    <name type="scientific">Cnemophilus loriae</name>
    <name type="common">Loria's bird-of-paradise</name>
    <dbReference type="NCBI Taxonomy" id="254448"/>
    <lineage>
        <taxon>Eukaryota</taxon>
        <taxon>Metazoa</taxon>
        <taxon>Chordata</taxon>
        <taxon>Craniata</taxon>
        <taxon>Vertebrata</taxon>
        <taxon>Euteleostomi</taxon>
        <taxon>Archelosauria</taxon>
        <taxon>Archosauria</taxon>
        <taxon>Dinosauria</taxon>
        <taxon>Saurischia</taxon>
        <taxon>Theropoda</taxon>
        <taxon>Coelurosauria</taxon>
        <taxon>Aves</taxon>
        <taxon>Neognathae</taxon>
        <taxon>Neoaves</taxon>
        <taxon>Telluraves</taxon>
        <taxon>Australaves</taxon>
        <taxon>Passeriformes</taxon>
        <taxon>Corvoidea</taxon>
        <taxon>Corvidae</taxon>
        <taxon>Cnemophilus</taxon>
    </lineage>
</organism>
<dbReference type="InterPro" id="IPR032733">
    <property type="entry name" value="HAUS3_N"/>
</dbReference>
<keyword evidence="9" id="KW-0131">Cell cycle</keyword>
<evidence type="ECO:0000313" key="13">
    <source>
        <dbReference type="EMBL" id="NXB03430.1"/>
    </source>
</evidence>
<feature type="non-terminal residue" evidence="13">
    <location>
        <position position="1"/>
    </location>
</feature>
<comment type="caution">
    <text evidence="13">The sequence shown here is derived from an EMBL/GenBank/DDBJ whole genome shotgun (WGS) entry which is preliminary data.</text>
</comment>
<dbReference type="Pfam" id="PF14932">
    <property type="entry name" value="HAUS-augmin3"/>
    <property type="match status" value="1"/>
</dbReference>
<evidence type="ECO:0000256" key="5">
    <source>
        <dbReference type="ARBA" id="ARBA00022701"/>
    </source>
</evidence>
<dbReference type="PRINTS" id="PR02089">
    <property type="entry name" value="HAUSAUGMINL3"/>
</dbReference>
<keyword evidence="14" id="KW-1185">Reference proteome</keyword>
<keyword evidence="6" id="KW-0498">Mitosis</keyword>
<sequence length="605" mass="69796">VNRAADFMAMLRLIYPHADTLSEKDFEWLFDCPETKQFLEWFCSMVGEENVLSPAEVEAYEALLAAGKPILEGDALEEALRMCHQVPQLPSTIAGDEGPSQEALQQELQELKVCRDRQLWRYRKLLAWTNKLQQEQKYLEEEEKVVKQESRMAHMDLKAKMFKTRAVLSQVSKAAKQVSECHGNIGMGQLPTLLCQIDLAPYLEQEQQATDAFESFIQQVLPGSVQAPEAWEANGSQEVTEKMDTKKTSTPKSLGTDEDELVEDQDSFWKELGRIETAHICARREVIVTAAEVEGTRAALEWAQRTLEALEDNQQAVEAELRSQAAVLQRQLHALRFDITQTLTHQLPPLLKAEARRFCLPILHKHFSLEAARLQSTARRQEEAAAWLLSQHSRLDLLELQLKWEGKELEQKAAWLEKIETITRESRTRLQEQQNYFRDARPSQKGHSRKWIDPKDLTAIRLWDMLMGKDQEKQPFRSYEAMAAKWSQLVQEEKALEAQLEAPRPQVSALESSIEVLYHQLYNSSNQLQLSSPEITKLMQQLIIMQDDLYQKLTDLLSDLEVKRRSLENPILQAERSLYVYFYCNEDRLREVVEELEKQASSSSK</sequence>
<feature type="coiled-coil region" evidence="10">
    <location>
        <begin position="293"/>
        <end position="327"/>
    </location>
</feature>
<proteinExistence type="inferred from homology"/>
<keyword evidence="7 10" id="KW-0175">Coiled coil</keyword>
<keyword evidence="4" id="KW-0132">Cell division</keyword>
<feature type="region of interest" description="Disordered" evidence="11">
    <location>
        <begin position="232"/>
        <end position="260"/>
    </location>
</feature>
<evidence type="ECO:0000256" key="4">
    <source>
        <dbReference type="ARBA" id="ARBA00022618"/>
    </source>
</evidence>
<dbReference type="InterPro" id="IPR026206">
    <property type="entry name" value="HAUS3"/>
</dbReference>
<dbReference type="PANTHER" id="PTHR19378">
    <property type="entry name" value="GOLGIN- RELATED"/>
    <property type="match status" value="1"/>
</dbReference>
<dbReference type="GO" id="GO:0005874">
    <property type="term" value="C:microtubule"/>
    <property type="evidence" value="ECO:0007669"/>
    <property type="project" value="UniProtKB-KW"/>
</dbReference>
<accession>A0A7K8AMW7</accession>
<dbReference type="GO" id="GO:0070652">
    <property type="term" value="C:HAUS complex"/>
    <property type="evidence" value="ECO:0007669"/>
    <property type="project" value="InterPro"/>
</dbReference>
<reference evidence="13 14" key="1">
    <citation type="submission" date="2019-09" db="EMBL/GenBank/DDBJ databases">
        <title>Bird 10,000 Genomes (B10K) Project - Family phase.</title>
        <authorList>
            <person name="Zhang G."/>
        </authorList>
    </citation>
    <scope>NUCLEOTIDE SEQUENCE [LARGE SCALE GENOMIC DNA]</scope>
    <source>
        <strain evidence="13">B10K-DU-029-38</strain>
        <tissue evidence="13">Muscle</tissue>
    </source>
</reference>
<dbReference type="GO" id="GO:0051225">
    <property type="term" value="P:spindle assembly"/>
    <property type="evidence" value="ECO:0007669"/>
    <property type="project" value="InterPro"/>
</dbReference>
<dbReference type="PANTHER" id="PTHR19378:SF1">
    <property type="entry name" value="HAUS AUGMIN-LIKE COMPLEX SUBUNIT 3 N-TERMINAL DOMAIN-CONTAINING PROTEIN"/>
    <property type="match status" value="1"/>
</dbReference>
<dbReference type="GO" id="GO:0072686">
    <property type="term" value="C:mitotic spindle"/>
    <property type="evidence" value="ECO:0007669"/>
    <property type="project" value="TreeGrafter"/>
</dbReference>
<evidence type="ECO:0000256" key="11">
    <source>
        <dbReference type="SAM" id="MobiDB-lite"/>
    </source>
</evidence>
<gene>
    <name evidence="13" type="primary">Haus3_0</name>
    <name evidence="13" type="ORF">CNELOR_R00137</name>
</gene>
<evidence type="ECO:0000256" key="8">
    <source>
        <dbReference type="ARBA" id="ARBA00023212"/>
    </source>
</evidence>
<evidence type="ECO:0000256" key="7">
    <source>
        <dbReference type="ARBA" id="ARBA00023054"/>
    </source>
</evidence>
<keyword evidence="5" id="KW-0493">Microtubule</keyword>
<evidence type="ECO:0000256" key="2">
    <source>
        <dbReference type="ARBA" id="ARBA00009645"/>
    </source>
</evidence>
<feature type="non-terminal residue" evidence="13">
    <location>
        <position position="605"/>
    </location>
</feature>
<keyword evidence="3" id="KW-0963">Cytoplasm</keyword>
<evidence type="ECO:0000256" key="1">
    <source>
        <dbReference type="ARBA" id="ARBA00004186"/>
    </source>
</evidence>
<evidence type="ECO:0000259" key="12">
    <source>
        <dbReference type="Pfam" id="PF14932"/>
    </source>
</evidence>
<feature type="domain" description="HAUS augmin-like complex subunit 3 N-terminal" evidence="12">
    <location>
        <begin position="28"/>
        <end position="292"/>
    </location>
</feature>
<dbReference type="GO" id="GO:0031023">
    <property type="term" value="P:microtubule organizing center organization"/>
    <property type="evidence" value="ECO:0007669"/>
    <property type="project" value="TreeGrafter"/>
</dbReference>
<comment type="similarity">
    <text evidence="2">Belongs to the HAUS3 family.</text>
</comment>
<dbReference type="GO" id="GO:0051301">
    <property type="term" value="P:cell division"/>
    <property type="evidence" value="ECO:0007669"/>
    <property type="project" value="UniProtKB-KW"/>
</dbReference>
<comment type="subcellular location">
    <subcellularLocation>
        <location evidence="1">Cytoplasm</location>
        <location evidence="1">Cytoskeleton</location>
        <location evidence="1">Spindle</location>
    </subcellularLocation>
</comment>
<protein>
    <submittedName>
        <fullName evidence="13">HAUS3 protein</fullName>
    </submittedName>
</protein>
<keyword evidence="8" id="KW-0206">Cytoskeleton</keyword>
<evidence type="ECO:0000256" key="3">
    <source>
        <dbReference type="ARBA" id="ARBA00022490"/>
    </source>
</evidence>